<gene>
    <name evidence="1" type="ORF">AVEN_66943_1</name>
</gene>
<keyword evidence="2" id="KW-1185">Reference proteome</keyword>
<dbReference type="Proteomes" id="UP000499080">
    <property type="component" value="Unassembled WGS sequence"/>
</dbReference>
<proteinExistence type="predicted"/>
<evidence type="ECO:0000313" key="1">
    <source>
        <dbReference type="EMBL" id="GBO20793.1"/>
    </source>
</evidence>
<sequence length="117" mass="13473">MHTVIRFLTVTSVSAVEIHRQLTKFHRKSMISREKMAKWYTVYQAKCNCARNGRFRMSNNHALSPSFYCFFPALKEYLGVHMLLSDTTTGSKQWCNMGSTVMSPHFTKASWTGSSHD</sequence>
<accession>A0A4Y2V675</accession>
<organism evidence="1 2">
    <name type="scientific">Araneus ventricosus</name>
    <name type="common">Orbweaver spider</name>
    <name type="synonym">Epeira ventricosa</name>
    <dbReference type="NCBI Taxonomy" id="182803"/>
    <lineage>
        <taxon>Eukaryota</taxon>
        <taxon>Metazoa</taxon>
        <taxon>Ecdysozoa</taxon>
        <taxon>Arthropoda</taxon>
        <taxon>Chelicerata</taxon>
        <taxon>Arachnida</taxon>
        <taxon>Araneae</taxon>
        <taxon>Araneomorphae</taxon>
        <taxon>Entelegynae</taxon>
        <taxon>Araneoidea</taxon>
        <taxon>Araneidae</taxon>
        <taxon>Araneus</taxon>
    </lineage>
</organism>
<evidence type="ECO:0008006" key="3">
    <source>
        <dbReference type="Google" id="ProtNLM"/>
    </source>
</evidence>
<comment type="caution">
    <text evidence="1">The sequence shown here is derived from an EMBL/GenBank/DDBJ whole genome shotgun (WGS) entry which is preliminary data.</text>
</comment>
<dbReference type="AlphaFoldDB" id="A0A4Y2V675"/>
<name>A0A4Y2V675_ARAVE</name>
<evidence type="ECO:0000313" key="2">
    <source>
        <dbReference type="Proteomes" id="UP000499080"/>
    </source>
</evidence>
<dbReference type="EMBL" id="BGPR01044098">
    <property type="protein sequence ID" value="GBO20793.1"/>
    <property type="molecule type" value="Genomic_DNA"/>
</dbReference>
<reference evidence="1 2" key="1">
    <citation type="journal article" date="2019" name="Sci. Rep.">
        <title>Orb-weaving spider Araneus ventricosus genome elucidates the spidroin gene catalogue.</title>
        <authorList>
            <person name="Kono N."/>
            <person name="Nakamura H."/>
            <person name="Ohtoshi R."/>
            <person name="Moran D.A.P."/>
            <person name="Shinohara A."/>
            <person name="Yoshida Y."/>
            <person name="Fujiwara M."/>
            <person name="Mori M."/>
            <person name="Tomita M."/>
            <person name="Arakawa K."/>
        </authorList>
    </citation>
    <scope>NUCLEOTIDE SEQUENCE [LARGE SCALE GENOMIC DNA]</scope>
</reference>
<protein>
    <recommendedName>
        <fullName evidence="3">Mos1 transposase HTH domain-containing protein</fullName>
    </recommendedName>
</protein>